<feature type="domain" description="CTCK" evidence="5">
    <location>
        <begin position="365"/>
        <end position="450"/>
    </location>
</feature>
<dbReference type="GO" id="GO:0005615">
    <property type="term" value="C:extracellular space"/>
    <property type="evidence" value="ECO:0007669"/>
    <property type="project" value="TreeGrafter"/>
</dbReference>
<comment type="caution">
    <text evidence="4">Lacks conserved residue(s) required for the propagation of feature annotation.</text>
</comment>
<feature type="domain" description="VWFC" evidence="6">
    <location>
        <begin position="214"/>
        <end position="281"/>
    </location>
</feature>
<keyword evidence="8" id="KW-1185">Reference proteome</keyword>
<dbReference type="PANTHER" id="PTHR11339:SF406">
    <property type="entry name" value="MUCIN-5AC-LIKE"/>
    <property type="match status" value="1"/>
</dbReference>
<accession>A0A8C5LEJ6</accession>
<dbReference type="Ensembl" id="ENSJJAT00000028891.1">
    <property type="protein sequence ID" value="ENSJJAP00000022326.1"/>
    <property type="gene ID" value="ENSJJAG00000022413.1"/>
</dbReference>
<keyword evidence="3 4" id="KW-1015">Disulfide bond</keyword>
<protein>
    <submittedName>
        <fullName evidence="7">Uncharacterized protein</fullName>
    </submittedName>
</protein>
<evidence type="ECO:0000256" key="2">
    <source>
        <dbReference type="ARBA" id="ARBA00022525"/>
    </source>
</evidence>
<dbReference type="Pfam" id="PF08742">
    <property type="entry name" value="C8"/>
    <property type="match status" value="1"/>
</dbReference>
<evidence type="ECO:0000313" key="8">
    <source>
        <dbReference type="Proteomes" id="UP000694385"/>
    </source>
</evidence>
<evidence type="ECO:0000259" key="5">
    <source>
        <dbReference type="PROSITE" id="PS01225"/>
    </source>
</evidence>
<sequence length="470" mass="51245">CHSVVPPKHYYEACLFDSCYVPGSGIECASVQAYAALCAQEGVCIDWRGHTKEACAVVCPSHRQYQACGPAEEPTFFFSSSSQNSTRLVEGCFCPEGTMNFAPGFDICVKTCGMPSFGERFSFDCKDCTCLEGGSGIVCEPKVCSGDTQTTCEEDGTYLVTEVNPADTCCNITSCKCNTSLCKEERPLCLLGFEVKSQSIPGRCCPVYSCVPKGVCVHQNAEYQPGSPVYSSKCQDCVCTDITDNSTQLNVISCTHVPCNISCSPGFELMEVPGECCKKCQQTHCIIERPNQQFLILQPGDIQKNPNDKCTFFSCLKINNQLISSVSNITCPDFDPSNCITDSITFMSNGCCKTCIPRNQTRMPCSTIPVTKEISHNGCSKNVTTNYCSGSCGTFAMYSAQVQALDHRCSCCKEETTSQLEVVLECPDGRELTHTYTHIESCLCQDSVCGLPQAQQARVHRSSSRLLGRK</sequence>
<dbReference type="InterPro" id="IPR006208">
    <property type="entry name" value="Glyco_hormone_CN"/>
</dbReference>
<dbReference type="Gene3D" id="2.10.90.10">
    <property type="entry name" value="Cystine-knot cytokines"/>
    <property type="match status" value="1"/>
</dbReference>
<evidence type="ECO:0000256" key="1">
    <source>
        <dbReference type="ARBA" id="ARBA00004613"/>
    </source>
</evidence>
<dbReference type="SMART" id="SM00214">
    <property type="entry name" value="VWC"/>
    <property type="match status" value="2"/>
</dbReference>
<dbReference type="OMA" id="DFDPSSC"/>
<dbReference type="PROSITE" id="PS01185">
    <property type="entry name" value="CTCK_1"/>
    <property type="match status" value="1"/>
</dbReference>
<dbReference type="InterPro" id="IPR050780">
    <property type="entry name" value="Mucin_vWF_Thrombospondin_sf"/>
</dbReference>
<name>A0A8C5LEJ6_JACJA</name>
<organism evidence="7 8">
    <name type="scientific">Jaculus jaculus</name>
    <name type="common">Lesser Egyptian jerboa</name>
    <dbReference type="NCBI Taxonomy" id="51337"/>
    <lineage>
        <taxon>Eukaryota</taxon>
        <taxon>Metazoa</taxon>
        <taxon>Chordata</taxon>
        <taxon>Craniata</taxon>
        <taxon>Vertebrata</taxon>
        <taxon>Euteleostomi</taxon>
        <taxon>Mammalia</taxon>
        <taxon>Eutheria</taxon>
        <taxon>Euarchontoglires</taxon>
        <taxon>Glires</taxon>
        <taxon>Rodentia</taxon>
        <taxon>Myomorpha</taxon>
        <taxon>Dipodoidea</taxon>
        <taxon>Dipodidae</taxon>
        <taxon>Dipodinae</taxon>
        <taxon>Jaculus</taxon>
    </lineage>
</organism>
<dbReference type="PROSITE" id="PS01208">
    <property type="entry name" value="VWFC_1"/>
    <property type="match status" value="1"/>
</dbReference>
<evidence type="ECO:0000256" key="3">
    <source>
        <dbReference type="ARBA" id="ARBA00023157"/>
    </source>
</evidence>
<dbReference type="PANTHER" id="PTHR11339">
    <property type="entry name" value="EXTRACELLULAR MATRIX GLYCOPROTEIN RELATED"/>
    <property type="match status" value="1"/>
</dbReference>
<reference evidence="7" key="1">
    <citation type="submission" date="2025-08" db="UniProtKB">
        <authorList>
            <consortium name="Ensembl"/>
        </authorList>
    </citation>
    <scope>IDENTIFICATION</scope>
</reference>
<keyword evidence="2" id="KW-0964">Secreted</keyword>
<dbReference type="GeneTree" id="ENSGT00940000163661"/>
<dbReference type="InterPro" id="IPR029034">
    <property type="entry name" value="Cystine-knot_cytokine"/>
</dbReference>
<dbReference type="SMART" id="SM00041">
    <property type="entry name" value="CT"/>
    <property type="match status" value="1"/>
</dbReference>
<dbReference type="InterPro" id="IPR036084">
    <property type="entry name" value="Ser_inhib-like_sf"/>
</dbReference>
<evidence type="ECO:0000256" key="4">
    <source>
        <dbReference type="PROSITE-ProRule" id="PRU00039"/>
    </source>
</evidence>
<dbReference type="PROSITE" id="PS01225">
    <property type="entry name" value="CTCK_2"/>
    <property type="match status" value="1"/>
</dbReference>
<dbReference type="AlphaFoldDB" id="A0A8C5LEJ6"/>
<evidence type="ECO:0000313" key="7">
    <source>
        <dbReference type="Ensembl" id="ENSJJAP00000022326.1"/>
    </source>
</evidence>
<dbReference type="Pfam" id="PF00007">
    <property type="entry name" value="Cys_knot"/>
    <property type="match status" value="1"/>
</dbReference>
<dbReference type="InterPro" id="IPR001007">
    <property type="entry name" value="VWF_dom"/>
</dbReference>
<evidence type="ECO:0000259" key="6">
    <source>
        <dbReference type="PROSITE" id="PS50184"/>
    </source>
</evidence>
<dbReference type="SUPFAM" id="SSF57603">
    <property type="entry name" value="FnI-like domain"/>
    <property type="match status" value="1"/>
</dbReference>
<dbReference type="SMART" id="SM00832">
    <property type="entry name" value="C8"/>
    <property type="match status" value="1"/>
</dbReference>
<dbReference type="InterPro" id="IPR006207">
    <property type="entry name" value="Cys_knot_C"/>
</dbReference>
<feature type="domain" description="VWFC" evidence="6">
    <location>
        <begin position="106"/>
        <end position="176"/>
    </location>
</feature>
<feature type="disulfide bond" evidence="4">
    <location>
        <begin position="388"/>
        <end position="442"/>
    </location>
</feature>
<reference evidence="7" key="2">
    <citation type="submission" date="2025-09" db="UniProtKB">
        <authorList>
            <consortium name="Ensembl"/>
        </authorList>
    </citation>
    <scope>IDENTIFICATION</scope>
</reference>
<dbReference type="GO" id="GO:0031012">
    <property type="term" value="C:extracellular matrix"/>
    <property type="evidence" value="ECO:0007669"/>
    <property type="project" value="TreeGrafter"/>
</dbReference>
<dbReference type="PROSITE" id="PS50184">
    <property type="entry name" value="VWFC_2"/>
    <property type="match status" value="2"/>
</dbReference>
<proteinExistence type="predicted"/>
<feature type="disulfide bond" evidence="4">
    <location>
        <begin position="392"/>
        <end position="444"/>
    </location>
</feature>
<comment type="subcellular location">
    <subcellularLocation>
        <location evidence="1">Secreted</location>
    </subcellularLocation>
</comment>
<dbReference type="Proteomes" id="UP000694385">
    <property type="component" value="Unassembled WGS sequence"/>
</dbReference>
<dbReference type="SUPFAM" id="SSF57567">
    <property type="entry name" value="Serine protease inhibitors"/>
    <property type="match status" value="1"/>
</dbReference>
<dbReference type="InterPro" id="IPR014853">
    <property type="entry name" value="VWF/SSPO/ZAN-like_Cys-rich_dom"/>
</dbReference>